<proteinExistence type="predicted"/>
<organism evidence="2 3">
    <name type="scientific">Planktothrix serta PCC 8927</name>
    <dbReference type="NCBI Taxonomy" id="671068"/>
    <lineage>
        <taxon>Bacteria</taxon>
        <taxon>Bacillati</taxon>
        <taxon>Cyanobacteriota</taxon>
        <taxon>Cyanophyceae</taxon>
        <taxon>Oscillatoriophycideae</taxon>
        <taxon>Oscillatoriales</taxon>
        <taxon>Microcoleaceae</taxon>
        <taxon>Planktothrix</taxon>
    </lineage>
</organism>
<protein>
    <recommendedName>
        <fullName evidence="1">Putative antitoxin VapB45-like DNA-binding HTH domain-containing protein</fullName>
    </recommendedName>
</protein>
<gene>
    <name evidence="2" type="ORF">PL8927_780232</name>
</gene>
<dbReference type="Proteomes" id="UP000184550">
    <property type="component" value="Unassembled WGS sequence"/>
</dbReference>
<evidence type="ECO:0000313" key="2">
    <source>
        <dbReference type="EMBL" id="VXD23652.1"/>
    </source>
</evidence>
<dbReference type="AlphaFoldDB" id="A0A7Z9BYC2"/>
<dbReference type="InterPro" id="IPR007367">
    <property type="entry name" value="DUF433"/>
</dbReference>
<comment type="caution">
    <text evidence="2">The sequence shown here is derived from an EMBL/GenBank/DDBJ whole genome shotgun (WGS) entry which is preliminary data.</text>
</comment>
<dbReference type="InterPro" id="IPR009057">
    <property type="entry name" value="Homeodomain-like_sf"/>
</dbReference>
<sequence>MTEGLEIMSMGLEVRDLPNYSLTEVAKYLQLPTGTLRSWVYGRYYPTRQGKQYFTPLIELPSTSEKQLSFTNLIEAHVLSAIRRLHQVPLAKVRAALDYLNQEFSAPHPLAQLEFQTDGVNLFVEQFGELLNVSLKGQLALKEVFYQFLSRIERDPSGLPIKLFPFTRNFDINSPRIVVIDPHISFGRPVLMGTGIPTIILAERYKAGESIDELAIDYQCDRTLIEEGIRWKSPLGCFNKK</sequence>
<dbReference type="EMBL" id="CZCU02000155">
    <property type="protein sequence ID" value="VXD23652.1"/>
    <property type="molecule type" value="Genomic_DNA"/>
</dbReference>
<reference evidence="2" key="1">
    <citation type="submission" date="2019-10" db="EMBL/GenBank/DDBJ databases">
        <authorList>
            <consortium name="Genoscope - CEA"/>
            <person name="William W."/>
        </authorList>
    </citation>
    <scope>NUCLEOTIDE SEQUENCE [LARGE SCALE GENOMIC DNA]</scope>
    <source>
        <strain evidence="2">BBR_PRJEB10992</strain>
    </source>
</reference>
<keyword evidence="3" id="KW-1185">Reference proteome</keyword>
<dbReference type="Pfam" id="PF21321">
    <property type="entry name" value="HTH_66"/>
    <property type="match status" value="1"/>
</dbReference>
<feature type="domain" description="Putative antitoxin VapB45-like DNA-binding HTH" evidence="1">
    <location>
        <begin position="18"/>
        <end position="97"/>
    </location>
</feature>
<accession>A0A7Z9BYC2</accession>
<evidence type="ECO:0000259" key="1">
    <source>
        <dbReference type="Pfam" id="PF21321"/>
    </source>
</evidence>
<name>A0A7Z9BYC2_9CYAN</name>
<evidence type="ECO:0000313" key="3">
    <source>
        <dbReference type="Proteomes" id="UP000184550"/>
    </source>
</evidence>
<dbReference type="SUPFAM" id="SSF46689">
    <property type="entry name" value="Homeodomain-like"/>
    <property type="match status" value="1"/>
</dbReference>
<dbReference type="Pfam" id="PF04255">
    <property type="entry name" value="DUF433"/>
    <property type="match status" value="1"/>
</dbReference>
<dbReference type="InterPro" id="IPR048708">
    <property type="entry name" value="VapB45-like_HTH"/>
</dbReference>